<name>A0AAE1QEC3_9EUCA</name>
<feature type="region of interest" description="Disordered" evidence="1">
    <location>
        <begin position="67"/>
        <end position="86"/>
    </location>
</feature>
<protein>
    <submittedName>
        <fullName evidence="2">Uncharacterized protein</fullName>
    </submittedName>
</protein>
<sequence length="101" mass="11306">MGTRLKIERNSESVYTSEASLTESSGKRSSTDKATKDVDQSSATYVEKDLEKEIMLSAMAVSAFDGQLPPTERQCNENTDPSEYDTQGTTLHLKLKWKQRV</sequence>
<evidence type="ECO:0000313" key="3">
    <source>
        <dbReference type="Proteomes" id="UP001292094"/>
    </source>
</evidence>
<feature type="compositionally biased region" description="Polar residues" evidence="1">
    <location>
        <begin position="76"/>
        <end position="86"/>
    </location>
</feature>
<organism evidence="2 3">
    <name type="scientific">Petrolisthes manimaculis</name>
    <dbReference type="NCBI Taxonomy" id="1843537"/>
    <lineage>
        <taxon>Eukaryota</taxon>
        <taxon>Metazoa</taxon>
        <taxon>Ecdysozoa</taxon>
        <taxon>Arthropoda</taxon>
        <taxon>Crustacea</taxon>
        <taxon>Multicrustacea</taxon>
        <taxon>Malacostraca</taxon>
        <taxon>Eumalacostraca</taxon>
        <taxon>Eucarida</taxon>
        <taxon>Decapoda</taxon>
        <taxon>Pleocyemata</taxon>
        <taxon>Anomura</taxon>
        <taxon>Galatheoidea</taxon>
        <taxon>Porcellanidae</taxon>
        <taxon>Petrolisthes</taxon>
    </lineage>
</organism>
<accession>A0AAE1QEC3</accession>
<proteinExistence type="predicted"/>
<dbReference type="EMBL" id="JAWZYT010000374">
    <property type="protein sequence ID" value="KAK4324163.1"/>
    <property type="molecule type" value="Genomic_DNA"/>
</dbReference>
<dbReference type="AlphaFoldDB" id="A0AAE1QEC3"/>
<comment type="caution">
    <text evidence="2">The sequence shown here is derived from an EMBL/GenBank/DDBJ whole genome shotgun (WGS) entry which is preliminary data.</text>
</comment>
<dbReference type="Proteomes" id="UP001292094">
    <property type="component" value="Unassembled WGS sequence"/>
</dbReference>
<feature type="compositionally biased region" description="Polar residues" evidence="1">
    <location>
        <begin position="12"/>
        <end position="24"/>
    </location>
</feature>
<feature type="region of interest" description="Disordered" evidence="1">
    <location>
        <begin position="1"/>
        <end position="40"/>
    </location>
</feature>
<gene>
    <name evidence="2" type="ORF">Pmani_005166</name>
</gene>
<keyword evidence="3" id="KW-1185">Reference proteome</keyword>
<feature type="compositionally biased region" description="Basic and acidic residues" evidence="1">
    <location>
        <begin position="25"/>
        <end position="39"/>
    </location>
</feature>
<feature type="compositionally biased region" description="Basic and acidic residues" evidence="1">
    <location>
        <begin position="1"/>
        <end position="11"/>
    </location>
</feature>
<evidence type="ECO:0000256" key="1">
    <source>
        <dbReference type="SAM" id="MobiDB-lite"/>
    </source>
</evidence>
<reference evidence="2" key="1">
    <citation type="submission" date="2023-11" db="EMBL/GenBank/DDBJ databases">
        <title>Genome assemblies of two species of porcelain crab, Petrolisthes cinctipes and Petrolisthes manimaculis (Anomura: Porcellanidae).</title>
        <authorList>
            <person name="Angst P."/>
        </authorList>
    </citation>
    <scope>NUCLEOTIDE SEQUENCE</scope>
    <source>
        <strain evidence="2">PB745_02</strain>
        <tissue evidence="2">Gill</tissue>
    </source>
</reference>
<evidence type="ECO:0000313" key="2">
    <source>
        <dbReference type="EMBL" id="KAK4324163.1"/>
    </source>
</evidence>